<name>A0AAU8Q166_TREPG</name>
<evidence type="ECO:0000256" key="4">
    <source>
        <dbReference type="ARBA" id="ARBA00022692"/>
    </source>
</evidence>
<evidence type="ECO:0000256" key="1">
    <source>
        <dbReference type="ARBA" id="ARBA00004141"/>
    </source>
</evidence>
<dbReference type="NCBIfam" id="TIGR00400">
    <property type="entry name" value="mgtE"/>
    <property type="match status" value="1"/>
</dbReference>
<dbReference type="Pfam" id="PF01769">
    <property type="entry name" value="MgtE"/>
    <property type="match status" value="1"/>
</dbReference>
<dbReference type="GO" id="GO:0015095">
    <property type="term" value="F:magnesium ion transmembrane transporter activity"/>
    <property type="evidence" value="ECO:0007669"/>
    <property type="project" value="UniProtKB-UniRule"/>
</dbReference>
<dbReference type="EMBL" id="CP002376">
    <property type="protein sequence ID" value="AEZ60189.1"/>
    <property type="molecule type" value="Genomic_DNA"/>
</dbReference>
<keyword evidence="4 9" id="KW-0812">Transmembrane</keyword>
<proteinExistence type="inferred from homology"/>
<reference evidence="12" key="1">
    <citation type="journal article" date="2012" name="PLoS Negl. Trop. Dis.">
        <title>Whole genome sequences of three Treponema pallidum ssp. pertenue strains: yaws and syphilis treponemes differ in less than 0.2% of the genome sequence.</title>
        <authorList>
            <person name="Cejkova D."/>
            <person name="Zobanikova M."/>
            <person name="Chen L."/>
            <person name="Pospisilova P."/>
            <person name="Strouhal M."/>
            <person name="Qin X."/>
            <person name="Mikalova L."/>
            <person name="Norris S.J."/>
            <person name="Muzny D.M."/>
            <person name="Gibbs R.A."/>
            <person name="Fulton L.L."/>
            <person name="Sodergren E."/>
            <person name="Weinstock G.M."/>
            <person name="Smajs D."/>
        </authorList>
    </citation>
    <scope>NUCLEOTIDE SEQUENCE [LARGE SCALE GENOMIC DNA]</scope>
    <source>
        <strain evidence="12">Gauthier</strain>
    </source>
</reference>
<dbReference type="GO" id="GO:0046872">
    <property type="term" value="F:metal ion binding"/>
    <property type="evidence" value="ECO:0007669"/>
    <property type="project" value="UniProtKB-KW"/>
</dbReference>
<comment type="subcellular location">
    <subcellularLocation>
        <location evidence="9">Cell membrane</location>
        <topology evidence="9">Multi-pass membrane protein</topology>
    </subcellularLocation>
    <subcellularLocation>
        <location evidence="1">Membrane</location>
        <topology evidence="1">Multi-pass membrane protein</topology>
    </subcellularLocation>
</comment>
<keyword evidence="5 9" id="KW-0460">Magnesium</keyword>
<comment type="caution">
    <text evidence="9">Lacks conserved residue(s) required for the propagation of feature annotation.</text>
</comment>
<comment type="function">
    <text evidence="9">Acts as a magnesium transporter.</text>
</comment>
<dbReference type="Pfam" id="PF00571">
    <property type="entry name" value="CBS"/>
    <property type="match status" value="1"/>
</dbReference>
<evidence type="ECO:0000313" key="11">
    <source>
        <dbReference type="EMBL" id="AEZ60189.1"/>
    </source>
</evidence>
<evidence type="ECO:0000259" key="10">
    <source>
        <dbReference type="PROSITE" id="PS51371"/>
    </source>
</evidence>
<keyword evidence="8" id="KW-0129">CBS domain</keyword>
<evidence type="ECO:0000256" key="2">
    <source>
        <dbReference type="ARBA" id="ARBA00009749"/>
    </source>
</evidence>
<keyword evidence="9" id="KW-0479">Metal-binding</keyword>
<dbReference type="InterPro" id="IPR006669">
    <property type="entry name" value="MgtE_transporter"/>
</dbReference>
<dbReference type="Pfam" id="PF03448">
    <property type="entry name" value="MgtE_N"/>
    <property type="match status" value="1"/>
</dbReference>
<dbReference type="Gene3D" id="1.25.60.10">
    <property type="entry name" value="MgtE N-terminal domain-like"/>
    <property type="match status" value="1"/>
</dbReference>
<dbReference type="PANTHER" id="PTHR43773:SF1">
    <property type="entry name" value="MAGNESIUM TRANSPORTER MGTE"/>
    <property type="match status" value="1"/>
</dbReference>
<dbReference type="KEGG" id="tpg:TPEGAU_0917"/>
<accession>A0AAU8Q166</accession>
<dbReference type="SUPFAM" id="SSF54631">
    <property type="entry name" value="CBS-domain pair"/>
    <property type="match status" value="1"/>
</dbReference>
<dbReference type="InterPro" id="IPR046342">
    <property type="entry name" value="CBS_dom_sf"/>
</dbReference>
<feature type="transmembrane region" description="Helical" evidence="9">
    <location>
        <begin position="360"/>
        <end position="378"/>
    </location>
</feature>
<dbReference type="SUPFAM" id="SSF161093">
    <property type="entry name" value="MgtE membrane domain-like"/>
    <property type="match status" value="1"/>
</dbReference>
<dbReference type="SUPFAM" id="SSF158791">
    <property type="entry name" value="MgtE N-terminal domain-like"/>
    <property type="match status" value="1"/>
</dbReference>
<evidence type="ECO:0000256" key="3">
    <source>
        <dbReference type="ARBA" id="ARBA00022448"/>
    </source>
</evidence>
<dbReference type="CDD" id="cd04606">
    <property type="entry name" value="CBS_pair_Mg_transporter"/>
    <property type="match status" value="1"/>
</dbReference>
<protein>
    <recommendedName>
        <fullName evidence="9">Magnesium transporter MgtE</fullName>
    </recommendedName>
</protein>
<dbReference type="PANTHER" id="PTHR43773">
    <property type="entry name" value="MAGNESIUM TRANSPORTER MGTE"/>
    <property type="match status" value="1"/>
</dbReference>
<evidence type="ECO:0000256" key="6">
    <source>
        <dbReference type="ARBA" id="ARBA00022989"/>
    </source>
</evidence>
<organism evidence="11 12">
    <name type="scientific">Treponema pallidum subsp. pertenue (strain Gauthier)</name>
    <dbReference type="NCBI Taxonomy" id="491080"/>
    <lineage>
        <taxon>Bacteria</taxon>
        <taxon>Pseudomonadati</taxon>
        <taxon>Spirochaetota</taxon>
        <taxon>Spirochaetia</taxon>
        <taxon>Spirochaetales</taxon>
        <taxon>Treponemataceae</taxon>
        <taxon>Treponema</taxon>
    </lineage>
</organism>
<gene>
    <name evidence="11" type="primary">mgtE</name>
    <name evidence="11" type="ordered locus">TPEGAU_0917</name>
</gene>
<dbReference type="InterPro" id="IPR036739">
    <property type="entry name" value="SLC41_membr_dom_sf"/>
</dbReference>
<keyword evidence="3 9" id="KW-0813">Transport</keyword>
<feature type="transmembrane region" description="Helical" evidence="9">
    <location>
        <begin position="423"/>
        <end position="447"/>
    </location>
</feature>
<dbReference type="Gene3D" id="3.10.580.10">
    <property type="entry name" value="CBS-domain"/>
    <property type="match status" value="1"/>
</dbReference>
<dbReference type="PROSITE" id="PS51371">
    <property type="entry name" value="CBS"/>
    <property type="match status" value="1"/>
</dbReference>
<dbReference type="SMART" id="SM00924">
    <property type="entry name" value="MgtE_N"/>
    <property type="match status" value="1"/>
</dbReference>
<dbReference type="InterPro" id="IPR006667">
    <property type="entry name" value="SLC41_membr_dom"/>
</dbReference>
<comment type="similarity">
    <text evidence="2 9">Belongs to the SLC41A transporter family.</text>
</comment>
<keyword evidence="7 9" id="KW-0472">Membrane</keyword>
<evidence type="ECO:0000256" key="9">
    <source>
        <dbReference type="RuleBase" id="RU362011"/>
    </source>
</evidence>
<dbReference type="InterPro" id="IPR038076">
    <property type="entry name" value="MgtE_N_sf"/>
</dbReference>
<dbReference type="Proteomes" id="UP000008192">
    <property type="component" value="Chromosome"/>
</dbReference>
<sequence>MAMNENFEKIQTLLEHKRYVPLIANLNEMNEVDVAHVLDMQSPAQALLLFRMLPKNLAANVFAQLSSSKQSAFLATITDRELAPILAELAMDDIVDLVEEMPANAVKRILAQTGETERQVINQLLKYPEDSAGSLMTTEYVDLEKQMTVHDALCCIRETGLKKETVYTCYVIDQNRFLHGVISLKKLVLSQGDLLIENLCERDCIFVHTHDDQEAVAAVFKKYGFLALPVVDTERRLIGIITVDDIMDVMQQEVTEDFQIMAAMQPSDEAYLETEVFTLVKHRIGWLLLLMVSETFTGNLIAGYEDLLVTATALTTFIPMLMDTGGNSGSQSSTLIIRGLATGEIQLHDWLRVLYKELRVALAVGGILGTTSLVKTYFINGKPLALCGSVGITLMITVVAAKLTGGLLPILAKKLCLDPAIMAGPLITTIVDTTSLFVFFNVARVVLRWPL</sequence>
<keyword evidence="6 9" id="KW-1133">Transmembrane helix</keyword>
<dbReference type="SMART" id="SM00116">
    <property type="entry name" value="CBS"/>
    <property type="match status" value="1"/>
</dbReference>
<evidence type="ECO:0000313" key="12">
    <source>
        <dbReference type="Proteomes" id="UP000008192"/>
    </source>
</evidence>
<evidence type="ECO:0000256" key="7">
    <source>
        <dbReference type="ARBA" id="ARBA00023136"/>
    </source>
</evidence>
<comment type="subunit">
    <text evidence="9">Homodimer.</text>
</comment>
<evidence type="ECO:0000256" key="8">
    <source>
        <dbReference type="PROSITE-ProRule" id="PRU00703"/>
    </source>
</evidence>
<keyword evidence="9" id="KW-1003">Cell membrane</keyword>
<dbReference type="GO" id="GO:0005886">
    <property type="term" value="C:plasma membrane"/>
    <property type="evidence" value="ECO:0007669"/>
    <property type="project" value="UniProtKB-SubCell"/>
</dbReference>
<evidence type="ECO:0000256" key="5">
    <source>
        <dbReference type="ARBA" id="ARBA00022842"/>
    </source>
</evidence>
<feature type="domain" description="CBS" evidence="10">
    <location>
        <begin position="200"/>
        <end position="256"/>
    </location>
</feature>
<feature type="transmembrane region" description="Helical" evidence="9">
    <location>
        <begin position="390"/>
        <end position="411"/>
    </location>
</feature>
<dbReference type="InterPro" id="IPR006668">
    <property type="entry name" value="Mg_transptr_MgtE_intracell_dom"/>
</dbReference>
<dbReference type="AlphaFoldDB" id="A0AAU8Q166"/>
<dbReference type="Gene3D" id="1.10.357.20">
    <property type="entry name" value="SLC41 divalent cation transporters, integral membrane domain"/>
    <property type="match status" value="1"/>
</dbReference>
<dbReference type="InterPro" id="IPR000644">
    <property type="entry name" value="CBS_dom"/>
</dbReference>